<evidence type="ECO:0000313" key="8">
    <source>
        <dbReference type="EMBL" id="HIU10636.1"/>
    </source>
</evidence>
<dbReference type="FunFam" id="3.40.1010.10:FF:000001">
    <property type="entry name" value="Siroheme synthase"/>
    <property type="match status" value="1"/>
</dbReference>
<dbReference type="GO" id="GO:0019354">
    <property type="term" value="P:siroheme biosynthetic process"/>
    <property type="evidence" value="ECO:0007669"/>
    <property type="project" value="InterPro"/>
</dbReference>
<feature type="domain" description="Tetrapyrrole methylase" evidence="6">
    <location>
        <begin position="8"/>
        <end position="218"/>
    </location>
</feature>
<dbReference type="PROSITE" id="PS00839">
    <property type="entry name" value="SUMT_1"/>
    <property type="match status" value="1"/>
</dbReference>
<dbReference type="CDD" id="cd06578">
    <property type="entry name" value="HemD"/>
    <property type="match status" value="1"/>
</dbReference>
<keyword evidence="4" id="KW-0949">S-adenosyl-L-methionine</keyword>
<dbReference type="InterPro" id="IPR036108">
    <property type="entry name" value="4pyrrol_syn_uPrphyn_synt_sf"/>
</dbReference>
<proteinExistence type="predicted"/>
<dbReference type="SUPFAM" id="SSF53790">
    <property type="entry name" value="Tetrapyrrole methylase"/>
    <property type="match status" value="1"/>
</dbReference>
<name>A0A9D1KZP0_9FIRM</name>
<dbReference type="InterPro" id="IPR003754">
    <property type="entry name" value="4pyrrol_synth_uPrphyn_synth"/>
</dbReference>
<dbReference type="Pfam" id="PF00590">
    <property type="entry name" value="TP_methylase"/>
    <property type="match status" value="1"/>
</dbReference>
<dbReference type="InterPro" id="IPR035996">
    <property type="entry name" value="4pyrrol_Methylase_sf"/>
</dbReference>
<dbReference type="EMBL" id="DVMH01000027">
    <property type="protein sequence ID" value="HIU10636.1"/>
    <property type="molecule type" value="Genomic_DNA"/>
</dbReference>
<dbReference type="InterPro" id="IPR014776">
    <property type="entry name" value="4pyrrole_Mease_sub2"/>
</dbReference>
<evidence type="ECO:0000313" key="9">
    <source>
        <dbReference type="Proteomes" id="UP000824124"/>
    </source>
</evidence>
<evidence type="ECO:0000256" key="3">
    <source>
        <dbReference type="ARBA" id="ARBA00022679"/>
    </source>
</evidence>
<dbReference type="PANTHER" id="PTHR45790">
    <property type="entry name" value="SIROHEME SYNTHASE-RELATED"/>
    <property type="match status" value="1"/>
</dbReference>
<reference evidence="8" key="2">
    <citation type="journal article" date="2021" name="PeerJ">
        <title>Extensive microbial diversity within the chicken gut microbiome revealed by metagenomics and culture.</title>
        <authorList>
            <person name="Gilroy R."/>
            <person name="Ravi A."/>
            <person name="Getino M."/>
            <person name="Pursley I."/>
            <person name="Horton D.L."/>
            <person name="Alikhan N.F."/>
            <person name="Baker D."/>
            <person name="Gharbi K."/>
            <person name="Hall N."/>
            <person name="Watson M."/>
            <person name="Adriaenssens E.M."/>
            <person name="Foster-Nyarko E."/>
            <person name="Jarju S."/>
            <person name="Secka A."/>
            <person name="Antonio M."/>
            <person name="Oren A."/>
            <person name="Chaudhuri R.R."/>
            <person name="La Ragione R."/>
            <person name="Hildebrand F."/>
            <person name="Pallen M.J."/>
        </authorList>
    </citation>
    <scope>NUCLEOTIDE SEQUENCE</scope>
    <source>
        <strain evidence="8">2830</strain>
    </source>
</reference>
<evidence type="ECO:0000256" key="5">
    <source>
        <dbReference type="ARBA" id="ARBA00023244"/>
    </source>
</evidence>
<dbReference type="Gene3D" id="3.40.50.10090">
    <property type="match status" value="2"/>
</dbReference>
<dbReference type="InterPro" id="IPR006366">
    <property type="entry name" value="CobA/CysG_C"/>
</dbReference>
<dbReference type="Gene3D" id="3.40.1010.10">
    <property type="entry name" value="Cobalt-precorrin-4 Transmethylase, Domain 1"/>
    <property type="match status" value="1"/>
</dbReference>
<evidence type="ECO:0000256" key="2">
    <source>
        <dbReference type="ARBA" id="ARBA00022603"/>
    </source>
</evidence>
<dbReference type="CDD" id="cd11642">
    <property type="entry name" value="SUMT"/>
    <property type="match status" value="1"/>
</dbReference>
<keyword evidence="3 8" id="KW-0808">Transferase</keyword>
<dbReference type="PANTHER" id="PTHR45790:SF3">
    <property type="entry name" value="S-ADENOSYL-L-METHIONINE-DEPENDENT UROPORPHYRINOGEN III METHYLTRANSFERASE, CHLOROPLASTIC"/>
    <property type="match status" value="1"/>
</dbReference>
<dbReference type="Proteomes" id="UP000824124">
    <property type="component" value="Unassembled WGS sequence"/>
</dbReference>
<keyword evidence="2 8" id="KW-0489">Methyltransferase</keyword>
<dbReference type="GO" id="GO:0004851">
    <property type="term" value="F:uroporphyrin-III C-methyltransferase activity"/>
    <property type="evidence" value="ECO:0007669"/>
    <property type="project" value="UniProtKB-EC"/>
</dbReference>
<dbReference type="GO" id="GO:0004852">
    <property type="term" value="F:uroporphyrinogen-III synthase activity"/>
    <property type="evidence" value="ECO:0007669"/>
    <property type="project" value="InterPro"/>
</dbReference>
<dbReference type="FunFam" id="3.30.950.10:FF:000001">
    <property type="entry name" value="Siroheme synthase"/>
    <property type="match status" value="1"/>
</dbReference>
<dbReference type="Pfam" id="PF02602">
    <property type="entry name" value="HEM4"/>
    <property type="match status" value="1"/>
</dbReference>
<protein>
    <recommendedName>
        <fullName evidence="1">uroporphyrinogen-III C-methyltransferase</fullName>
        <ecNumber evidence="1">2.1.1.107</ecNumber>
    </recommendedName>
</protein>
<gene>
    <name evidence="8" type="primary">cobA</name>
    <name evidence="8" type="ORF">IAB00_05270</name>
</gene>
<dbReference type="InterPro" id="IPR000878">
    <property type="entry name" value="4pyrrol_Mease"/>
</dbReference>
<dbReference type="GO" id="GO:0032259">
    <property type="term" value="P:methylation"/>
    <property type="evidence" value="ECO:0007669"/>
    <property type="project" value="UniProtKB-KW"/>
</dbReference>
<evidence type="ECO:0000256" key="1">
    <source>
        <dbReference type="ARBA" id="ARBA00012162"/>
    </source>
</evidence>
<dbReference type="InterPro" id="IPR003043">
    <property type="entry name" value="Uropor_MeTrfase_CS"/>
</dbReference>
<evidence type="ECO:0000256" key="4">
    <source>
        <dbReference type="ARBA" id="ARBA00022691"/>
    </source>
</evidence>
<evidence type="ECO:0000259" key="7">
    <source>
        <dbReference type="Pfam" id="PF02602"/>
    </source>
</evidence>
<dbReference type="AlphaFoldDB" id="A0A9D1KZP0"/>
<feature type="domain" description="Tetrapyrrole biosynthesis uroporphyrinogen III synthase" evidence="7">
    <location>
        <begin position="268"/>
        <end position="493"/>
    </location>
</feature>
<dbReference type="Gene3D" id="3.30.950.10">
    <property type="entry name" value="Methyltransferase, Cobalt-precorrin-4 Transmethylase, Domain 2"/>
    <property type="match status" value="1"/>
</dbReference>
<dbReference type="SUPFAM" id="SSF69618">
    <property type="entry name" value="HemD-like"/>
    <property type="match status" value="1"/>
</dbReference>
<organism evidence="8 9">
    <name type="scientific">Candidatus Avidehalobacter gallistercoris</name>
    <dbReference type="NCBI Taxonomy" id="2840694"/>
    <lineage>
        <taxon>Bacteria</taxon>
        <taxon>Bacillati</taxon>
        <taxon>Bacillota</taxon>
        <taxon>Clostridia</taxon>
        <taxon>Eubacteriales</taxon>
        <taxon>Peptococcaceae</taxon>
        <taxon>Peptococcaceae incertae sedis</taxon>
        <taxon>Candidatus Avidehalobacter</taxon>
    </lineage>
</organism>
<sequence>MNEQKPGKVYLVGAGPGDFGLITLKGLQAIEQAEVLVYDRLINENLIYRAPETAEKIYVGKQAANHALPQDKINDLLYQKAAAGKIVVRLKGGDPYVFGRGGEEGIYLAERGIPFEEIPGITSCIAGPAYAGIPVTHRECASSFHVFTGNFKDELRGLNFPNLAALEGTLIFLMGFGNLPYITQGLIYAGKPAATPVAVVSHATRSDQQTVCGTLADIEQKVKEAGLTPPAITIVGDVVNCRGQLNFFEQRRSPGVLVLRDARQSSPFAKMLRGAGFRPVICPVIRIEPLGLTPKLQDAITNICRYTWLVFTSPNGVTLFFRQFFAAGGDLRQMAGLKFAAIGKATAENLQKNGFRADYVPNSQISDSLAKGLTEKLTANDCVLLPRSAIANNNMVPMLAAKCRVDDVPLYDTVVQTSCRNELKTLITSGEVRYIPFTSASTVDGFYQAIGGDLSILADVKCAAIGPVTAKRMQELGITPALTASEHSLDGVLAVLKEDTQN</sequence>
<dbReference type="EC" id="2.1.1.107" evidence="1"/>
<keyword evidence="5" id="KW-0627">Porphyrin biosynthesis</keyword>
<comment type="caution">
    <text evidence="8">The sequence shown here is derived from an EMBL/GenBank/DDBJ whole genome shotgun (WGS) entry which is preliminary data.</text>
</comment>
<accession>A0A9D1KZP0</accession>
<reference evidence="8" key="1">
    <citation type="submission" date="2020-10" db="EMBL/GenBank/DDBJ databases">
        <authorList>
            <person name="Gilroy R."/>
        </authorList>
    </citation>
    <scope>NUCLEOTIDE SEQUENCE</scope>
    <source>
        <strain evidence="8">2830</strain>
    </source>
</reference>
<dbReference type="InterPro" id="IPR050161">
    <property type="entry name" value="Siro_Cobalamin_biosynth"/>
</dbReference>
<dbReference type="NCBIfam" id="NF004790">
    <property type="entry name" value="PRK06136.1"/>
    <property type="match status" value="1"/>
</dbReference>
<dbReference type="InterPro" id="IPR014777">
    <property type="entry name" value="4pyrrole_Mease_sub1"/>
</dbReference>
<dbReference type="NCBIfam" id="TIGR01469">
    <property type="entry name" value="cobA_cysG_Cterm"/>
    <property type="match status" value="1"/>
</dbReference>
<evidence type="ECO:0000259" key="6">
    <source>
        <dbReference type="Pfam" id="PF00590"/>
    </source>
</evidence>